<evidence type="ECO:0000256" key="1">
    <source>
        <dbReference type="SAM" id="Phobius"/>
    </source>
</evidence>
<name>A0A0J9T928_PLAVI</name>
<evidence type="ECO:0000313" key="2">
    <source>
        <dbReference type="EMBL" id="KMZ92010.1"/>
    </source>
</evidence>
<dbReference type="Proteomes" id="UP000053776">
    <property type="component" value="Unassembled WGS sequence"/>
</dbReference>
<feature type="transmembrane region" description="Helical" evidence="1">
    <location>
        <begin position="353"/>
        <end position="378"/>
    </location>
</feature>
<keyword evidence="1" id="KW-0472">Membrane</keyword>
<dbReference type="InterPro" id="IPR008780">
    <property type="entry name" value="Plasmodium_Vir"/>
</dbReference>
<dbReference type="AlphaFoldDB" id="A0A0J9T928"/>
<dbReference type="Pfam" id="PF05795">
    <property type="entry name" value="Plasmodium_Vir"/>
    <property type="match status" value="1"/>
</dbReference>
<accession>A0A0J9T928</accession>
<evidence type="ECO:0008006" key="4">
    <source>
        <dbReference type="Google" id="ProtNLM"/>
    </source>
</evidence>
<dbReference type="EMBL" id="KQ235073">
    <property type="protein sequence ID" value="KMZ92010.1"/>
    <property type="molecule type" value="Genomic_DNA"/>
</dbReference>
<gene>
    <name evidence="2" type="ORF">PVMG_05496</name>
</gene>
<protein>
    <recommendedName>
        <fullName evidence="4">Variable surface protein Vir</fullName>
    </recommendedName>
</protein>
<dbReference type="OrthoDB" id="380124at2759"/>
<proteinExistence type="predicted"/>
<keyword evidence="1" id="KW-0812">Transmembrane</keyword>
<evidence type="ECO:0000313" key="3">
    <source>
        <dbReference type="Proteomes" id="UP000053776"/>
    </source>
</evidence>
<feature type="transmembrane region" description="Helical" evidence="1">
    <location>
        <begin position="24"/>
        <end position="43"/>
    </location>
</feature>
<feature type="transmembrane region" description="Helical" evidence="1">
    <location>
        <begin position="55"/>
        <end position="73"/>
    </location>
</feature>
<organism evidence="2 3">
    <name type="scientific">Plasmodium vivax Mauritania I</name>
    <dbReference type="NCBI Taxonomy" id="1035515"/>
    <lineage>
        <taxon>Eukaryota</taxon>
        <taxon>Sar</taxon>
        <taxon>Alveolata</taxon>
        <taxon>Apicomplexa</taxon>
        <taxon>Aconoidasida</taxon>
        <taxon>Haemosporida</taxon>
        <taxon>Plasmodiidae</taxon>
        <taxon>Plasmodium</taxon>
        <taxon>Plasmodium (Plasmodium)</taxon>
    </lineage>
</organism>
<reference evidence="2 3" key="1">
    <citation type="submission" date="2011-08" db="EMBL/GenBank/DDBJ databases">
        <title>The Genome Sequence of Plasmodium vivax Mauritania I.</title>
        <authorList>
            <consortium name="The Broad Institute Genome Sequencing Platform"/>
            <consortium name="The Broad Institute Genome Sequencing Center for Infectious Disease"/>
            <person name="Neafsey D."/>
            <person name="Carlton J."/>
            <person name="Barnwell J."/>
            <person name="Collins W."/>
            <person name="Escalante A."/>
            <person name="Mullikin J."/>
            <person name="Saul A."/>
            <person name="Guigo R."/>
            <person name="Camara F."/>
            <person name="Young S.K."/>
            <person name="Zeng Q."/>
            <person name="Gargeya S."/>
            <person name="Fitzgerald M."/>
            <person name="Haas B."/>
            <person name="Abouelleil A."/>
            <person name="Alvarado L."/>
            <person name="Arachchi H.M."/>
            <person name="Berlin A."/>
            <person name="Brown A."/>
            <person name="Chapman S.B."/>
            <person name="Chen Z."/>
            <person name="Dunbar C."/>
            <person name="Freedman E."/>
            <person name="Gearin G."/>
            <person name="Gellesch M."/>
            <person name="Goldberg J."/>
            <person name="Griggs A."/>
            <person name="Gujja S."/>
            <person name="Heiman D."/>
            <person name="Howarth C."/>
            <person name="Larson L."/>
            <person name="Lui A."/>
            <person name="MacDonald P.J.P."/>
            <person name="Montmayeur A."/>
            <person name="Murphy C."/>
            <person name="Neiman D."/>
            <person name="Pearson M."/>
            <person name="Priest M."/>
            <person name="Roberts A."/>
            <person name="Saif S."/>
            <person name="Shea T."/>
            <person name="Shenoy N."/>
            <person name="Sisk P."/>
            <person name="Stolte C."/>
            <person name="Sykes S."/>
            <person name="Wortman J."/>
            <person name="Nusbaum C."/>
            <person name="Birren B."/>
        </authorList>
    </citation>
    <scope>NUCLEOTIDE SEQUENCE [LARGE SCALE GENOMIC DNA]</scope>
    <source>
        <strain evidence="2 3">Mauritania I</strain>
    </source>
</reference>
<keyword evidence="1" id="KW-1133">Transmembrane helix</keyword>
<sequence>MLGHTKKSCIDKKSLSFFLINKNFYIFHHCYSYEYVFFIRLYYGQLFFNKNIFEIFLIIFLNFDLSVLPAWVANEKLKENATTYEYSNYYNELYDLERRYGLNSHLFKNLSKNISWVHQEDAATDEFVKKRCYDLNYWLCDEVYNKLKTFGLEGDLENVIRRIHSVWTKIVEKEIPYKDYKCYPDDKLIFNMSYLKDIKDLFDFFEDFASTKRDIIANTEEACLKYREYLRPKIPIYYTWRDSCKEEGFICKRYIDDYEKYRPAGILFQLDPWLIFTYSSNECFKEVHDVFRDAKKEPKRNDDIYIKIMEKLKRERPGKSLISANVGEGLRGSEFFIPGDNDNFMYRLTVNGFYFTLEVIIPILLFMFAMYLIFYIIYKVKNDHLKMRVLQSLW</sequence>